<protein>
    <submittedName>
        <fullName evidence="1">Uncharacterized protein</fullName>
    </submittedName>
</protein>
<proteinExistence type="predicted"/>
<dbReference type="GO" id="GO:0006355">
    <property type="term" value="P:regulation of DNA-templated transcription"/>
    <property type="evidence" value="ECO:0007669"/>
    <property type="project" value="InterPro"/>
</dbReference>
<reference evidence="1 2" key="1">
    <citation type="submission" date="2018-06" db="EMBL/GenBank/DDBJ databases">
        <authorList>
            <consortium name="Pathogen Informatics"/>
            <person name="Doyle S."/>
        </authorList>
    </citation>
    <scope>NUCLEOTIDE SEQUENCE [LARGE SCALE GENOMIC DNA]</scope>
    <source>
        <strain evidence="1 2">NCTC13291</strain>
    </source>
</reference>
<name>A0A379PKZ8_9PROT</name>
<evidence type="ECO:0000313" key="2">
    <source>
        <dbReference type="Proteomes" id="UP000254919"/>
    </source>
</evidence>
<evidence type="ECO:0000313" key="1">
    <source>
        <dbReference type="EMBL" id="SUE95628.1"/>
    </source>
</evidence>
<organism evidence="1 2">
    <name type="scientific">Roseomonas mucosa</name>
    <dbReference type="NCBI Taxonomy" id="207340"/>
    <lineage>
        <taxon>Bacteria</taxon>
        <taxon>Pseudomonadati</taxon>
        <taxon>Pseudomonadota</taxon>
        <taxon>Alphaproteobacteria</taxon>
        <taxon>Acetobacterales</taxon>
        <taxon>Roseomonadaceae</taxon>
        <taxon>Roseomonas</taxon>
    </lineage>
</organism>
<dbReference type="EMBL" id="UGVN01000003">
    <property type="protein sequence ID" value="SUE95628.1"/>
    <property type="molecule type" value="Genomic_DNA"/>
</dbReference>
<dbReference type="Gene3D" id="1.10.1220.10">
    <property type="entry name" value="Met repressor-like"/>
    <property type="match status" value="1"/>
</dbReference>
<dbReference type="Proteomes" id="UP000254919">
    <property type="component" value="Unassembled WGS sequence"/>
</dbReference>
<sequence length="47" mass="5587">MVQVALDEEMHTELSIIAKRRRMTLSQLAREAMNLWLETHGHTLRIR</sequence>
<gene>
    <name evidence="1" type="ORF">NCTC13291_04516</name>
</gene>
<dbReference type="AlphaFoldDB" id="A0A379PKZ8"/>
<dbReference type="InterPro" id="IPR010985">
    <property type="entry name" value="Ribbon_hlx_hlx"/>
</dbReference>
<dbReference type="SUPFAM" id="SSF47598">
    <property type="entry name" value="Ribbon-helix-helix"/>
    <property type="match status" value="1"/>
</dbReference>
<dbReference type="InterPro" id="IPR013321">
    <property type="entry name" value="Arc_rbn_hlx_hlx"/>
</dbReference>
<accession>A0A379PKZ8</accession>